<dbReference type="Pfam" id="PF14316">
    <property type="entry name" value="DUF4381"/>
    <property type="match status" value="1"/>
</dbReference>
<reference evidence="2 3" key="1">
    <citation type="submission" date="2018-07" db="EMBL/GenBank/DDBJ databases">
        <title>Dyella solisilvae sp. nov., isolated from the pine and broad-leaved mixed forest soil.</title>
        <authorList>
            <person name="Gao Z."/>
            <person name="Qiu L."/>
        </authorList>
    </citation>
    <scope>NUCLEOTIDE SEQUENCE [LARGE SCALE GENOMIC DNA]</scope>
    <source>
        <strain evidence="2 3">DHG54</strain>
    </source>
</reference>
<comment type="caution">
    <text evidence="2">The sequence shown here is derived from an EMBL/GenBank/DDBJ whole genome shotgun (WGS) entry which is preliminary data.</text>
</comment>
<organism evidence="2 3">
    <name type="scientific">Dyella solisilvae</name>
    <dbReference type="NCBI Taxonomy" id="1920168"/>
    <lineage>
        <taxon>Bacteria</taxon>
        <taxon>Pseudomonadati</taxon>
        <taxon>Pseudomonadota</taxon>
        <taxon>Gammaproteobacteria</taxon>
        <taxon>Lysobacterales</taxon>
        <taxon>Rhodanobacteraceae</taxon>
        <taxon>Dyella</taxon>
    </lineage>
</organism>
<feature type="transmembrane region" description="Helical" evidence="1">
    <location>
        <begin position="32"/>
        <end position="51"/>
    </location>
</feature>
<dbReference type="Proteomes" id="UP000254711">
    <property type="component" value="Unassembled WGS sequence"/>
</dbReference>
<evidence type="ECO:0000313" key="3">
    <source>
        <dbReference type="Proteomes" id="UP000254711"/>
    </source>
</evidence>
<dbReference type="RefSeq" id="WP_114824549.1">
    <property type="nucleotide sequence ID" value="NZ_QQSY01000002.1"/>
</dbReference>
<accession>A0A370K734</accession>
<dbReference type="EMBL" id="QQSY01000002">
    <property type="protein sequence ID" value="RDI98455.1"/>
    <property type="molecule type" value="Genomic_DNA"/>
</dbReference>
<evidence type="ECO:0000313" key="2">
    <source>
        <dbReference type="EMBL" id="RDI98455.1"/>
    </source>
</evidence>
<proteinExistence type="predicted"/>
<dbReference type="InterPro" id="IPR025489">
    <property type="entry name" value="DUF4381"/>
</dbReference>
<dbReference type="OrthoDB" id="5955310at2"/>
<dbReference type="AlphaFoldDB" id="A0A370K734"/>
<protein>
    <submittedName>
        <fullName evidence="2">DUF4381 domain-containing protein</fullName>
    </submittedName>
</protein>
<evidence type="ECO:0000256" key="1">
    <source>
        <dbReference type="SAM" id="Phobius"/>
    </source>
</evidence>
<keyword evidence="1" id="KW-0812">Transmembrane</keyword>
<keyword evidence="1" id="KW-0472">Membrane</keyword>
<keyword evidence="1" id="KW-1133">Transmembrane helix</keyword>
<name>A0A370K734_9GAMM</name>
<keyword evidence="3" id="KW-1185">Reference proteome</keyword>
<sequence length="180" mass="20011">MTAPANTSTTPGLVLRDIHLPPSPSWWPPAPGWWILAALIVVMVLACAWLWRRKRLRNREEQALLAELDALAERWQGQTSRLAASIHQLLRRGALRFDVSAGQHQGEAWRRTLAQAPVAPDIVDRLAALELAMYRADAPLDTEATIAAARQWLKQAWRISPGRARSSVPTQTPAQEHGDA</sequence>
<gene>
    <name evidence="2" type="ORF">DVT68_07930</name>
</gene>